<dbReference type="PANTHER" id="PTHR43065">
    <property type="entry name" value="SENSOR HISTIDINE KINASE"/>
    <property type="match status" value="1"/>
</dbReference>
<evidence type="ECO:0000259" key="9">
    <source>
        <dbReference type="PROSITE" id="PS50109"/>
    </source>
</evidence>
<dbReference type="Gene3D" id="3.30.565.10">
    <property type="entry name" value="Histidine kinase-like ATPase, C-terminal domain"/>
    <property type="match status" value="1"/>
</dbReference>
<evidence type="ECO:0000256" key="6">
    <source>
        <dbReference type="ARBA" id="ARBA00022840"/>
    </source>
</evidence>
<dbReference type="OrthoDB" id="1674512at2"/>
<dbReference type="SUPFAM" id="SSF55874">
    <property type="entry name" value="ATPase domain of HSP90 chaperone/DNA topoisomerase II/histidine kinase"/>
    <property type="match status" value="1"/>
</dbReference>
<dbReference type="EC" id="2.7.13.3" evidence="2"/>
<dbReference type="PRINTS" id="PR00344">
    <property type="entry name" value="BCTRLSENSOR"/>
</dbReference>
<protein>
    <recommendedName>
        <fullName evidence="2">histidine kinase</fullName>
        <ecNumber evidence="2">2.7.13.3</ecNumber>
    </recommendedName>
</protein>
<keyword evidence="7" id="KW-0902">Two-component regulatory system</keyword>
<dbReference type="InterPro" id="IPR003594">
    <property type="entry name" value="HATPase_dom"/>
</dbReference>
<organism evidence="10 11">
    <name type="scientific">Schinkia azotoformans MEV2011</name>
    <dbReference type="NCBI Taxonomy" id="1348973"/>
    <lineage>
        <taxon>Bacteria</taxon>
        <taxon>Bacillati</taxon>
        <taxon>Bacillota</taxon>
        <taxon>Bacilli</taxon>
        <taxon>Bacillales</taxon>
        <taxon>Bacillaceae</taxon>
        <taxon>Calidifontibacillus/Schinkia group</taxon>
        <taxon>Schinkia</taxon>
    </lineage>
</organism>
<keyword evidence="3 10" id="KW-0808">Transferase</keyword>
<dbReference type="GO" id="GO:0004673">
    <property type="term" value="F:protein histidine kinase activity"/>
    <property type="evidence" value="ECO:0007669"/>
    <property type="project" value="UniProtKB-EC"/>
</dbReference>
<evidence type="ECO:0000256" key="2">
    <source>
        <dbReference type="ARBA" id="ARBA00012438"/>
    </source>
</evidence>
<evidence type="ECO:0000256" key="3">
    <source>
        <dbReference type="ARBA" id="ARBA00022679"/>
    </source>
</evidence>
<dbReference type="Proteomes" id="UP000027936">
    <property type="component" value="Unassembled WGS sequence"/>
</dbReference>
<keyword evidence="5 10" id="KW-0418">Kinase</keyword>
<comment type="caution">
    <text evidence="10">The sequence shown here is derived from an EMBL/GenBank/DDBJ whole genome shotgun (WGS) entry which is preliminary data.</text>
</comment>
<comment type="catalytic activity">
    <reaction evidence="1">
        <text>ATP + protein L-histidine = ADP + protein N-phospho-L-histidine.</text>
        <dbReference type="EC" id="2.7.13.3"/>
    </reaction>
</comment>
<dbReference type="AlphaFoldDB" id="A0A072NLN3"/>
<feature type="transmembrane region" description="Helical" evidence="8">
    <location>
        <begin position="97"/>
        <end position="116"/>
    </location>
</feature>
<dbReference type="PANTHER" id="PTHR43065:SF46">
    <property type="entry name" value="C4-DICARBOXYLATE TRANSPORT SENSOR PROTEIN DCTB"/>
    <property type="match status" value="1"/>
</dbReference>
<dbReference type="SMART" id="SM00387">
    <property type="entry name" value="HATPase_c"/>
    <property type="match status" value="1"/>
</dbReference>
<keyword evidence="6" id="KW-0067">ATP-binding</keyword>
<dbReference type="InterPro" id="IPR036890">
    <property type="entry name" value="HATPase_C_sf"/>
</dbReference>
<evidence type="ECO:0000256" key="4">
    <source>
        <dbReference type="ARBA" id="ARBA00022741"/>
    </source>
</evidence>
<feature type="transmembrane region" description="Helical" evidence="8">
    <location>
        <begin position="18"/>
        <end position="36"/>
    </location>
</feature>
<dbReference type="CDD" id="cd00075">
    <property type="entry name" value="HATPase"/>
    <property type="match status" value="1"/>
</dbReference>
<dbReference type="PROSITE" id="PS50109">
    <property type="entry name" value="HIS_KIN"/>
    <property type="match status" value="1"/>
</dbReference>
<dbReference type="InterPro" id="IPR005467">
    <property type="entry name" value="His_kinase_dom"/>
</dbReference>
<dbReference type="EMBL" id="JJRY01000011">
    <property type="protein sequence ID" value="KEF37843.1"/>
    <property type="molecule type" value="Genomic_DNA"/>
</dbReference>
<evidence type="ECO:0000256" key="1">
    <source>
        <dbReference type="ARBA" id="ARBA00000085"/>
    </source>
</evidence>
<evidence type="ECO:0000256" key="7">
    <source>
        <dbReference type="ARBA" id="ARBA00023012"/>
    </source>
</evidence>
<gene>
    <name evidence="10" type="ORF">M670_02874</name>
</gene>
<evidence type="ECO:0000256" key="8">
    <source>
        <dbReference type="SAM" id="Phobius"/>
    </source>
</evidence>
<keyword evidence="8" id="KW-1133">Transmembrane helix</keyword>
<dbReference type="Pfam" id="PF02518">
    <property type="entry name" value="HATPase_c"/>
    <property type="match status" value="1"/>
</dbReference>
<reference evidence="10 11" key="1">
    <citation type="submission" date="2014-04" db="EMBL/GenBank/DDBJ databases">
        <title>Draft genome sequence of Bacillus azotoformans MEV2011, a (co-) denitrifying strain unable to grow in the presence of oxygen.</title>
        <authorList>
            <person name="Nielsen M."/>
            <person name="Schreiber L."/>
            <person name="Finster K."/>
            <person name="Schramm A."/>
        </authorList>
    </citation>
    <scope>NUCLEOTIDE SEQUENCE [LARGE SCALE GENOMIC DNA]</scope>
    <source>
        <strain evidence="10 11">MEV2011</strain>
    </source>
</reference>
<name>A0A072NLN3_SCHAZ</name>
<dbReference type="GO" id="GO:0000160">
    <property type="term" value="P:phosphorelay signal transduction system"/>
    <property type="evidence" value="ECO:0007669"/>
    <property type="project" value="UniProtKB-KW"/>
</dbReference>
<keyword evidence="4" id="KW-0547">Nucleotide-binding</keyword>
<dbReference type="PATRIC" id="fig|1348973.3.peg.2780"/>
<dbReference type="RefSeq" id="WP_051678222.1">
    <property type="nucleotide sequence ID" value="NZ_JJRY01000011.1"/>
</dbReference>
<evidence type="ECO:0000313" key="11">
    <source>
        <dbReference type="Proteomes" id="UP000027936"/>
    </source>
</evidence>
<sequence length="424" mass="47496">MAITNNFFSNNQHQANGLYVLVAALLTTFAGEFRFVPYEGDAFRFGLGSITFFLLILVRPPVVSLIRIGVVTGITVVCFRMIEDFILYEVLFSKSFLKHVAAFLYYFIYALGLHIIKIEKYKTFPLILGAWASVFEVFANGSEHFVRHLLLDQPGIGLKDFALLGGVAIMRSYFVVGLYGSITVSEQKKRVEELLKVGSELYGETLYLQKSMNHIEKITAESHDLYRKLKQENFNQLSAQALHIAQEIHEVKKDSQRILAGLTKIGEQKMDNTVSLSDVMDLVISANEKYSELLQKKIILIGNISIDYQTVQLIPLLALLNNITANAVEAIEEIGEININIYEEQENTFFVIVDSGPGIPKADLPIIFEPGYTTKFNDHGVAATGIGLSHVQEIVHTLQGQVEVDTSENGTIFKIKIPTIILRK</sequence>
<evidence type="ECO:0000313" key="10">
    <source>
        <dbReference type="EMBL" id="KEF37843.1"/>
    </source>
</evidence>
<dbReference type="GO" id="GO:0005524">
    <property type="term" value="F:ATP binding"/>
    <property type="evidence" value="ECO:0007669"/>
    <property type="project" value="UniProtKB-KW"/>
</dbReference>
<dbReference type="InterPro" id="IPR004358">
    <property type="entry name" value="Sig_transdc_His_kin-like_C"/>
</dbReference>
<evidence type="ECO:0000256" key="5">
    <source>
        <dbReference type="ARBA" id="ARBA00022777"/>
    </source>
</evidence>
<keyword evidence="8" id="KW-0472">Membrane</keyword>
<proteinExistence type="predicted"/>
<feature type="transmembrane region" description="Helical" evidence="8">
    <location>
        <begin position="65"/>
        <end position="82"/>
    </location>
</feature>
<keyword evidence="8" id="KW-0812">Transmembrane</keyword>
<accession>A0A072NLN3</accession>
<feature type="domain" description="Histidine kinase" evidence="9">
    <location>
        <begin position="316"/>
        <end position="421"/>
    </location>
</feature>